<dbReference type="Proteomes" id="UP000179242">
    <property type="component" value="Unassembled WGS sequence"/>
</dbReference>
<proteinExistence type="predicted"/>
<gene>
    <name evidence="1" type="ORF">A2438_00770</name>
</gene>
<reference evidence="1 2" key="1">
    <citation type="journal article" date="2016" name="Nat. Commun.">
        <title>Thousands of microbial genomes shed light on interconnected biogeochemical processes in an aquifer system.</title>
        <authorList>
            <person name="Anantharaman K."/>
            <person name="Brown C.T."/>
            <person name="Hug L.A."/>
            <person name="Sharon I."/>
            <person name="Castelle C.J."/>
            <person name="Probst A.J."/>
            <person name="Thomas B.C."/>
            <person name="Singh A."/>
            <person name="Wilkins M.J."/>
            <person name="Karaoz U."/>
            <person name="Brodie E.L."/>
            <person name="Williams K.H."/>
            <person name="Hubbard S.S."/>
            <person name="Banfield J.F."/>
        </authorList>
    </citation>
    <scope>NUCLEOTIDE SEQUENCE [LARGE SCALE GENOMIC DNA]</scope>
</reference>
<evidence type="ECO:0000313" key="1">
    <source>
        <dbReference type="EMBL" id="OGC40816.1"/>
    </source>
</evidence>
<organism evidence="1 2">
    <name type="scientific">candidate division WOR-1 bacterium RIFOXYC2_FULL_46_14</name>
    <dbReference type="NCBI Taxonomy" id="1802587"/>
    <lineage>
        <taxon>Bacteria</taxon>
        <taxon>Bacillati</taxon>
        <taxon>Saganbacteria</taxon>
    </lineage>
</organism>
<name>A0A1F4U774_UNCSA</name>
<dbReference type="AlphaFoldDB" id="A0A1F4U774"/>
<protein>
    <submittedName>
        <fullName evidence="1">Uncharacterized protein</fullName>
    </submittedName>
</protein>
<comment type="caution">
    <text evidence="1">The sequence shown here is derived from an EMBL/GenBank/DDBJ whole genome shotgun (WGS) entry which is preliminary data.</text>
</comment>
<dbReference type="EMBL" id="MEUJ01000002">
    <property type="protein sequence ID" value="OGC40816.1"/>
    <property type="molecule type" value="Genomic_DNA"/>
</dbReference>
<accession>A0A1F4U774</accession>
<sequence>MELVCLSKARSLLGASRIIFRPKTEYEFELRRTSNPAFRQPHYGYDFLLDGNKVRTLSSNGSFNPPNVTGRTTENDSIAISVIDLGKKSSRSWQYYFLTLNFWARIAEEQGKDLKLLRTRNISILRMTGGFSDYNYSEGIARSLSLHSPAGFYYSLQRITDRTFMFHRGINNYYGLSKVTLMKYSHVEFGAIESGEIAAIRSSNPEKIPVGTPLSSFTFNDDASFNKNGNRTGHLLELDFDISLRVKPKPAEAEIVIIV</sequence>
<evidence type="ECO:0000313" key="2">
    <source>
        <dbReference type="Proteomes" id="UP000179242"/>
    </source>
</evidence>